<dbReference type="SMART" id="SM00963">
    <property type="entry name" value="SRP54_N"/>
    <property type="match status" value="1"/>
</dbReference>
<dbReference type="Proteomes" id="UP001327459">
    <property type="component" value="Chromosome"/>
</dbReference>
<dbReference type="Gene3D" id="1.20.120.140">
    <property type="entry name" value="Signal recognition particle SRP54, nucleotide-binding domain"/>
    <property type="match status" value="1"/>
</dbReference>
<protein>
    <recommendedName>
        <fullName evidence="9">Signal recognition particle receptor FtsY</fullName>
        <shortName evidence="9">SRP receptor</shortName>
        <ecNumber evidence="9">3.6.5.4</ecNumber>
    </recommendedName>
</protein>
<feature type="region of interest" description="Disordered" evidence="10">
    <location>
        <begin position="1"/>
        <end position="109"/>
    </location>
</feature>
<evidence type="ECO:0000256" key="10">
    <source>
        <dbReference type="SAM" id="MobiDB-lite"/>
    </source>
</evidence>
<evidence type="ECO:0000256" key="6">
    <source>
        <dbReference type="ARBA" id="ARBA00023136"/>
    </source>
</evidence>
<evidence type="ECO:0000313" key="13">
    <source>
        <dbReference type="Proteomes" id="UP001327459"/>
    </source>
</evidence>
<reference evidence="12 13" key="1">
    <citation type="submission" date="2023-11" db="EMBL/GenBank/DDBJ databases">
        <title>MicrobeMod: A computational toolkit for identifying prokaryotic methylation and restriction-modification with nanopore sequencing.</title>
        <authorList>
            <person name="Crits-Christoph A."/>
            <person name="Kang S.C."/>
            <person name="Lee H."/>
            <person name="Ostrov N."/>
        </authorList>
    </citation>
    <scope>NUCLEOTIDE SEQUENCE [LARGE SCALE GENOMIC DNA]</scope>
    <source>
        <strain evidence="12 13">ATCC 49870</strain>
    </source>
</reference>
<keyword evidence="1 9" id="KW-1003">Cell membrane</keyword>
<keyword evidence="6 9" id="KW-0472">Membrane</keyword>
<feature type="compositionally biased region" description="Basic and acidic residues" evidence="10">
    <location>
        <begin position="12"/>
        <end position="21"/>
    </location>
</feature>
<dbReference type="NCBIfam" id="TIGR00064">
    <property type="entry name" value="ftsY"/>
    <property type="match status" value="1"/>
</dbReference>
<proteinExistence type="inferred from homology"/>
<evidence type="ECO:0000256" key="2">
    <source>
        <dbReference type="ARBA" id="ARBA00022490"/>
    </source>
</evidence>
<organism evidence="12 13">
    <name type="scientific">Guyparkeria halophila</name>
    <dbReference type="NCBI Taxonomy" id="47960"/>
    <lineage>
        <taxon>Bacteria</taxon>
        <taxon>Pseudomonadati</taxon>
        <taxon>Pseudomonadota</taxon>
        <taxon>Gammaproteobacteria</taxon>
        <taxon>Chromatiales</taxon>
        <taxon>Thioalkalibacteraceae</taxon>
        <taxon>Guyparkeria</taxon>
    </lineage>
</organism>
<feature type="binding site" evidence="9">
    <location>
        <begin position="215"/>
        <end position="222"/>
    </location>
    <ligand>
        <name>GTP</name>
        <dbReference type="ChEBI" id="CHEBI:37565"/>
    </ligand>
</feature>
<dbReference type="SMART" id="SM00962">
    <property type="entry name" value="SRP54"/>
    <property type="match status" value="1"/>
</dbReference>
<comment type="catalytic activity">
    <reaction evidence="8 9">
        <text>GTP + H2O = GDP + phosphate + H(+)</text>
        <dbReference type="Rhea" id="RHEA:19669"/>
        <dbReference type="ChEBI" id="CHEBI:15377"/>
        <dbReference type="ChEBI" id="CHEBI:15378"/>
        <dbReference type="ChEBI" id="CHEBI:37565"/>
        <dbReference type="ChEBI" id="CHEBI:43474"/>
        <dbReference type="ChEBI" id="CHEBI:58189"/>
        <dbReference type="EC" id="3.6.5.4"/>
    </reaction>
</comment>
<dbReference type="InterPro" id="IPR027417">
    <property type="entry name" value="P-loop_NTPase"/>
</dbReference>
<feature type="compositionally biased region" description="Low complexity" evidence="10">
    <location>
        <begin position="90"/>
        <end position="104"/>
    </location>
</feature>
<keyword evidence="4 9" id="KW-0378">Hydrolase</keyword>
<evidence type="ECO:0000313" key="12">
    <source>
        <dbReference type="EMBL" id="WQH17086.1"/>
    </source>
</evidence>
<comment type="subcellular location">
    <subcellularLocation>
        <location evidence="9">Cell membrane</location>
        <topology evidence="9">Peripheral membrane protein</topology>
        <orientation evidence="9">Cytoplasmic side</orientation>
    </subcellularLocation>
    <subcellularLocation>
        <location evidence="9">Cytoplasm</location>
    </subcellularLocation>
</comment>
<accession>A0ABZ0YY24</accession>
<evidence type="ECO:0000256" key="9">
    <source>
        <dbReference type="HAMAP-Rule" id="MF_00920"/>
    </source>
</evidence>
<comment type="similarity">
    <text evidence="9">Belongs to the GTP-binding SRP family. FtsY subfamily.</text>
</comment>
<name>A0ABZ0YY24_9GAMM</name>
<dbReference type="CDD" id="cd17874">
    <property type="entry name" value="FtsY"/>
    <property type="match status" value="1"/>
</dbReference>
<sequence>MFGFLRRKKRKNEAAEVHDDTPQDLNAAGSGGDDTATPAEPIAENDQPAPSPAASALQTDRPAESADAGAPTATPARDDDAGRQETDTESPSPDKAPAVAAPKPEQSGSLFSRLAKTRSGLTEGLGDLFLGKKQIDDDLIEELETRLIMADVGQATTAALIDELTDEVSRKHVNDPEHLFETLYRLMVERLEAVQPTEPPARRQSGRPHVMVVCGINGGGKTTSIGKLAHRFKAGGRDVTLAAADTFRAAAVEQLISWGERNDVRVIGEPGRGDPASVAFDAVSSAKARNSDLLIVDTAGRLHTQSGLMDELGKLIRVISKAEPEAPDEVLLVIDASIGQNALVQARQFNQAVKLTGLIVTKLDGTAKGGIVFAIADELGLPIHFIGVGEKAEDLRPFEPRAFVDALLDRQPD</sequence>
<dbReference type="InterPro" id="IPR013822">
    <property type="entry name" value="Signal_recog_particl_SRP54_hlx"/>
</dbReference>
<dbReference type="InterPro" id="IPR000897">
    <property type="entry name" value="SRP54_GTPase_dom"/>
</dbReference>
<dbReference type="Gene3D" id="3.40.50.300">
    <property type="entry name" value="P-loop containing nucleotide triphosphate hydrolases"/>
    <property type="match status" value="1"/>
</dbReference>
<gene>
    <name evidence="9 12" type="primary">ftsY</name>
    <name evidence="12" type="ORF">SR882_04055</name>
</gene>
<feature type="compositionally biased region" description="Basic residues" evidence="10">
    <location>
        <begin position="1"/>
        <end position="11"/>
    </location>
</feature>
<dbReference type="InterPro" id="IPR003593">
    <property type="entry name" value="AAA+_ATPase"/>
</dbReference>
<evidence type="ECO:0000256" key="5">
    <source>
        <dbReference type="ARBA" id="ARBA00023134"/>
    </source>
</evidence>
<evidence type="ECO:0000256" key="8">
    <source>
        <dbReference type="ARBA" id="ARBA00048027"/>
    </source>
</evidence>
<dbReference type="PANTHER" id="PTHR43134">
    <property type="entry name" value="SIGNAL RECOGNITION PARTICLE RECEPTOR SUBUNIT ALPHA"/>
    <property type="match status" value="1"/>
</dbReference>
<comment type="subunit">
    <text evidence="9">Part of the signal recognition particle protein translocation system, which is composed of SRP and FtsY. SRP is a ribonucleoprotein composed of Ffh and a 4.5S RNA molecule.</text>
</comment>
<feature type="binding site" evidence="9">
    <location>
        <begin position="297"/>
        <end position="301"/>
    </location>
    <ligand>
        <name>GTP</name>
        <dbReference type="ChEBI" id="CHEBI:37565"/>
    </ligand>
</feature>
<comment type="function">
    <text evidence="9">Involved in targeting and insertion of nascent membrane proteins into the cytoplasmic membrane. Acts as a receptor for the complex formed by the signal recognition particle (SRP) and the ribosome-nascent chain (RNC). Interaction with SRP-RNC leads to the transfer of the RNC complex to the Sec translocase for insertion into the membrane, the hydrolysis of GTP by both Ffh and FtsY, and the dissociation of the SRP-FtsY complex into the individual components.</text>
</comment>
<evidence type="ECO:0000256" key="4">
    <source>
        <dbReference type="ARBA" id="ARBA00022801"/>
    </source>
</evidence>
<feature type="compositionally biased region" description="Low complexity" evidence="10">
    <location>
        <begin position="66"/>
        <end position="75"/>
    </location>
</feature>
<keyword evidence="2 9" id="KW-0963">Cytoplasm</keyword>
<dbReference type="PANTHER" id="PTHR43134:SF1">
    <property type="entry name" value="SIGNAL RECOGNITION PARTICLE RECEPTOR SUBUNIT ALPHA"/>
    <property type="match status" value="1"/>
</dbReference>
<evidence type="ECO:0000256" key="7">
    <source>
        <dbReference type="ARBA" id="ARBA00023170"/>
    </source>
</evidence>
<keyword evidence="5 9" id="KW-0342">GTP-binding</keyword>
<dbReference type="PROSITE" id="PS00300">
    <property type="entry name" value="SRP54"/>
    <property type="match status" value="1"/>
</dbReference>
<dbReference type="HAMAP" id="MF_00920">
    <property type="entry name" value="FtsY"/>
    <property type="match status" value="1"/>
</dbReference>
<dbReference type="Pfam" id="PF00448">
    <property type="entry name" value="SRP54"/>
    <property type="match status" value="1"/>
</dbReference>
<dbReference type="InterPro" id="IPR004390">
    <property type="entry name" value="SR_rcpt_FtsY"/>
</dbReference>
<keyword evidence="7 9" id="KW-0675">Receptor</keyword>
<evidence type="ECO:0000259" key="11">
    <source>
        <dbReference type="PROSITE" id="PS00300"/>
    </source>
</evidence>
<feature type="domain" description="SRP54-type proteins GTP-binding" evidence="11">
    <location>
        <begin position="382"/>
        <end position="395"/>
    </location>
</feature>
<keyword evidence="13" id="KW-1185">Reference proteome</keyword>
<dbReference type="SUPFAM" id="SSF52540">
    <property type="entry name" value="P-loop containing nucleoside triphosphate hydrolases"/>
    <property type="match status" value="1"/>
</dbReference>
<evidence type="ECO:0000256" key="3">
    <source>
        <dbReference type="ARBA" id="ARBA00022741"/>
    </source>
</evidence>
<feature type="binding site" evidence="9">
    <location>
        <begin position="361"/>
        <end position="364"/>
    </location>
    <ligand>
        <name>GTP</name>
        <dbReference type="ChEBI" id="CHEBI:37565"/>
    </ligand>
</feature>
<feature type="compositionally biased region" description="Basic and acidic residues" evidence="10">
    <location>
        <begin position="76"/>
        <end position="86"/>
    </location>
</feature>
<evidence type="ECO:0000256" key="1">
    <source>
        <dbReference type="ARBA" id="ARBA00022475"/>
    </source>
</evidence>
<keyword evidence="3 9" id="KW-0547">Nucleotide-binding</keyword>
<dbReference type="InterPro" id="IPR042101">
    <property type="entry name" value="SRP54_N_sf"/>
</dbReference>
<dbReference type="EC" id="3.6.5.4" evidence="9"/>
<dbReference type="SUPFAM" id="SSF47364">
    <property type="entry name" value="Domain of the SRP/SRP receptor G-proteins"/>
    <property type="match status" value="1"/>
</dbReference>
<dbReference type="RefSeq" id="WP_322522068.1">
    <property type="nucleotide sequence ID" value="NZ_CP140153.1"/>
</dbReference>
<dbReference type="Pfam" id="PF02881">
    <property type="entry name" value="SRP54_N"/>
    <property type="match status" value="1"/>
</dbReference>
<dbReference type="EMBL" id="CP140153">
    <property type="protein sequence ID" value="WQH17086.1"/>
    <property type="molecule type" value="Genomic_DNA"/>
</dbReference>
<dbReference type="InterPro" id="IPR036225">
    <property type="entry name" value="SRP/SRP_N"/>
</dbReference>
<dbReference type="SMART" id="SM00382">
    <property type="entry name" value="AAA"/>
    <property type="match status" value="1"/>
</dbReference>